<evidence type="ECO:0000256" key="11">
    <source>
        <dbReference type="ARBA" id="ARBA00023096"/>
    </source>
</evidence>
<dbReference type="InterPro" id="IPR022278">
    <property type="entry name" value="Pser_aminoTfrase"/>
</dbReference>
<evidence type="ECO:0000313" key="18">
    <source>
        <dbReference type="Proteomes" id="UP000295344"/>
    </source>
</evidence>
<dbReference type="Pfam" id="PF00266">
    <property type="entry name" value="Aminotran_5"/>
    <property type="match status" value="1"/>
</dbReference>
<evidence type="ECO:0000256" key="14">
    <source>
        <dbReference type="ARBA" id="ARBA00047630"/>
    </source>
</evidence>
<dbReference type="UniPathway" id="UPA00135">
    <property type="reaction ID" value="UER00197"/>
</dbReference>
<dbReference type="PANTHER" id="PTHR21152:SF40">
    <property type="entry name" value="ALANINE--GLYOXYLATE AMINOTRANSFERASE"/>
    <property type="match status" value="1"/>
</dbReference>
<dbReference type="GO" id="GO:0004760">
    <property type="term" value="F:L-serine-pyruvate transaminase activity"/>
    <property type="evidence" value="ECO:0007669"/>
    <property type="project" value="TreeGrafter"/>
</dbReference>
<dbReference type="GO" id="GO:0004648">
    <property type="term" value="F:O-phospho-L-serine:2-oxoglutarate aminotransferase activity"/>
    <property type="evidence" value="ECO:0007669"/>
    <property type="project" value="UniProtKB-EC"/>
</dbReference>
<dbReference type="EMBL" id="SOAM01000001">
    <property type="protein sequence ID" value="TDS80413.1"/>
    <property type="molecule type" value="Genomic_DNA"/>
</dbReference>
<dbReference type="PIRSF" id="PIRSF000525">
    <property type="entry name" value="SerC"/>
    <property type="match status" value="1"/>
</dbReference>
<dbReference type="GO" id="GO:0019265">
    <property type="term" value="P:glycine biosynthetic process, by transamination of glyoxylate"/>
    <property type="evidence" value="ECO:0007669"/>
    <property type="project" value="TreeGrafter"/>
</dbReference>
<protein>
    <recommendedName>
        <fullName evidence="5">phosphoserine transaminase</fullName>
        <ecNumber evidence="5">2.6.1.52</ecNumber>
    </recommendedName>
    <alternativeName>
        <fullName evidence="13">Phosphohydroxythreonine aminotransferase</fullName>
    </alternativeName>
</protein>
<dbReference type="InterPro" id="IPR006272">
    <property type="entry name" value="Pser_aminoTfrase_mycobac"/>
</dbReference>
<evidence type="ECO:0000256" key="7">
    <source>
        <dbReference type="ARBA" id="ARBA00022576"/>
    </source>
</evidence>
<evidence type="ECO:0000256" key="5">
    <source>
        <dbReference type="ARBA" id="ARBA00013030"/>
    </source>
</evidence>
<dbReference type="EC" id="2.6.1.52" evidence="5"/>
<comment type="caution">
    <text evidence="17">The sequence shown here is derived from an EMBL/GenBank/DDBJ whole genome shotgun (WGS) entry which is preliminary data.</text>
</comment>
<comment type="similarity">
    <text evidence="4">Belongs to the class-V pyridoxal-phosphate-dependent aminotransferase family. SerC subfamily.</text>
</comment>
<evidence type="ECO:0000313" key="17">
    <source>
        <dbReference type="EMBL" id="TDS80413.1"/>
    </source>
</evidence>
<keyword evidence="6" id="KW-0963">Cytoplasm</keyword>
<dbReference type="InterPro" id="IPR000192">
    <property type="entry name" value="Aminotrans_V_dom"/>
</dbReference>
<gene>
    <name evidence="17" type="ORF">CLV52_0976</name>
</gene>
<proteinExistence type="inferred from homology"/>
<comment type="pathway">
    <text evidence="3">Amino-acid biosynthesis; L-serine biosynthesis; L-serine from 3-phospho-D-glycerate: step 2/3.</text>
</comment>
<dbReference type="AlphaFoldDB" id="A0A4R7FRJ3"/>
<dbReference type="NCBIfam" id="TIGR01366">
    <property type="entry name" value="serC_3"/>
    <property type="match status" value="1"/>
</dbReference>
<evidence type="ECO:0000256" key="2">
    <source>
        <dbReference type="ARBA" id="ARBA00003483"/>
    </source>
</evidence>
<evidence type="ECO:0000256" key="10">
    <source>
        <dbReference type="ARBA" id="ARBA00022898"/>
    </source>
</evidence>
<dbReference type="Gene3D" id="3.40.640.10">
    <property type="entry name" value="Type I PLP-dependent aspartate aminotransferase-like (Major domain)"/>
    <property type="match status" value="1"/>
</dbReference>
<evidence type="ECO:0000256" key="15">
    <source>
        <dbReference type="ARBA" id="ARBA00049007"/>
    </source>
</evidence>
<organism evidence="17 18">
    <name type="scientific">Amnibacterium kyonggiense</name>
    <dbReference type="NCBI Taxonomy" id="595671"/>
    <lineage>
        <taxon>Bacteria</taxon>
        <taxon>Bacillati</taxon>
        <taxon>Actinomycetota</taxon>
        <taxon>Actinomycetes</taxon>
        <taxon>Micrococcales</taxon>
        <taxon>Microbacteriaceae</taxon>
        <taxon>Amnibacterium</taxon>
    </lineage>
</organism>
<evidence type="ECO:0000259" key="16">
    <source>
        <dbReference type="Pfam" id="PF00266"/>
    </source>
</evidence>
<sequence>MPVTDLAQTIQIPATLLPADGRFGCGPSRVRSAQVDDLVAASRALLGTSHRQKPVKALVGSVREQVAALLGAPEGYEVLLGNGGSTAFWDAAAFGLVERRSAHGAWGEFGAKFAKAAKAPWLTAPAVTEAPAGGRAEVPVVDDADVYAWPHNETSTGVAAPVRRVAAPGALTVIDATSAAGGIAFDAAEADVYYFAPQKNLGSDGGLWLALASPAAIERIGRIAASDRYIPEFLSLQAAVENSRLDQTLNTPALATLVLLESQLRWMNDQGGLPWASGRTAASSSLLYDWAERVAYATPFVAAPEDRSPVVVTIDFDGVDAADVARALRANGIVDTEPYRKLGRNQLRIGTFASVEPSDVEALIASIEFVVDRLG</sequence>
<keyword evidence="10" id="KW-0663">Pyridoxal phosphate</keyword>
<evidence type="ECO:0000256" key="8">
    <source>
        <dbReference type="ARBA" id="ARBA00022605"/>
    </source>
</evidence>
<dbReference type="SUPFAM" id="SSF53383">
    <property type="entry name" value="PLP-dependent transferases"/>
    <property type="match status" value="1"/>
</dbReference>
<comment type="function">
    <text evidence="2">Catalyzes the reversible conversion of 3-phosphohydroxypyruvate to phosphoserine and of 3-hydroxy-2-oxo-4-phosphonooxybutanoate to phosphohydroxythreonine.</text>
</comment>
<dbReference type="GO" id="GO:0008615">
    <property type="term" value="P:pyridoxine biosynthetic process"/>
    <property type="evidence" value="ECO:0007669"/>
    <property type="project" value="UniProtKB-KW"/>
</dbReference>
<evidence type="ECO:0000256" key="13">
    <source>
        <dbReference type="ARBA" id="ARBA00031421"/>
    </source>
</evidence>
<comment type="cofactor">
    <cofactor evidence="1">
        <name>pyridoxal 5'-phosphate</name>
        <dbReference type="ChEBI" id="CHEBI:597326"/>
    </cofactor>
</comment>
<keyword evidence="9 17" id="KW-0808">Transferase</keyword>
<evidence type="ECO:0000256" key="4">
    <source>
        <dbReference type="ARBA" id="ARBA00006904"/>
    </source>
</evidence>
<keyword evidence="7 17" id="KW-0032">Aminotransferase</keyword>
<reference evidence="17 18" key="1">
    <citation type="submission" date="2019-03" db="EMBL/GenBank/DDBJ databases">
        <title>Genomic Encyclopedia of Archaeal and Bacterial Type Strains, Phase II (KMG-II): from individual species to whole genera.</title>
        <authorList>
            <person name="Goeker M."/>
        </authorList>
    </citation>
    <scope>NUCLEOTIDE SEQUENCE [LARGE SCALE GENOMIC DNA]</scope>
    <source>
        <strain evidence="17 18">DSM 24782</strain>
    </source>
</reference>
<dbReference type="InterPro" id="IPR015424">
    <property type="entry name" value="PyrdxlP-dep_Trfase"/>
</dbReference>
<evidence type="ECO:0000256" key="6">
    <source>
        <dbReference type="ARBA" id="ARBA00022490"/>
    </source>
</evidence>
<dbReference type="GO" id="GO:0006564">
    <property type="term" value="P:L-serine biosynthetic process"/>
    <property type="evidence" value="ECO:0007669"/>
    <property type="project" value="UniProtKB-KW"/>
</dbReference>
<dbReference type="InterPro" id="IPR015422">
    <property type="entry name" value="PyrdxlP-dep_Trfase_small"/>
</dbReference>
<comment type="catalytic activity">
    <reaction evidence="15">
        <text>O-phospho-L-serine + 2-oxoglutarate = 3-phosphooxypyruvate + L-glutamate</text>
        <dbReference type="Rhea" id="RHEA:14329"/>
        <dbReference type="ChEBI" id="CHEBI:16810"/>
        <dbReference type="ChEBI" id="CHEBI:18110"/>
        <dbReference type="ChEBI" id="CHEBI:29985"/>
        <dbReference type="ChEBI" id="CHEBI:57524"/>
        <dbReference type="EC" id="2.6.1.52"/>
    </reaction>
</comment>
<keyword evidence="11" id="KW-0664">Pyridoxine biosynthesis</keyword>
<dbReference type="PANTHER" id="PTHR21152">
    <property type="entry name" value="AMINOTRANSFERASE CLASS V"/>
    <property type="match status" value="1"/>
</dbReference>
<keyword evidence="12" id="KW-0718">Serine biosynthesis</keyword>
<dbReference type="InterPro" id="IPR015421">
    <property type="entry name" value="PyrdxlP-dep_Trfase_major"/>
</dbReference>
<evidence type="ECO:0000256" key="3">
    <source>
        <dbReference type="ARBA" id="ARBA00005099"/>
    </source>
</evidence>
<keyword evidence="8" id="KW-0028">Amino-acid biosynthesis</keyword>
<accession>A0A4R7FRJ3</accession>
<dbReference type="Proteomes" id="UP000295344">
    <property type="component" value="Unassembled WGS sequence"/>
</dbReference>
<dbReference type="GO" id="GO:0008453">
    <property type="term" value="F:alanine-glyoxylate transaminase activity"/>
    <property type="evidence" value="ECO:0007669"/>
    <property type="project" value="TreeGrafter"/>
</dbReference>
<name>A0A4R7FRJ3_9MICO</name>
<evidence type="ECO:0000256" key="9">
    <source>
        <dbReference type="ARBA" id="ARBA00022679"/>
    </source>
</evidence>
<comment type="catalytic activity">
    <reaction evidence="14">
        <text>4-(phosphooxy)-L-threonine + 2-oxoglutarate = (R)-3-hydroxy-2-oxo-4-phosphooxybutanoate + L-glutamate</text>
        <dbReference type="Rhea" id="RHEA:16573"/>
        <dbReference type="ChEBI" id="CHEBI:16810"/>
        <dbReference type="ChEBI" id="CHEBI:29985"/>
        <dbReference type="ChEBI" id="CHEBI:58452"/>
        <dbReference type="ChEBI" id="CHEBI:58538"/>
        <dbReference type="EC" id="2.6.1.52"/>
    </reaction>
</comment>
<feature type="domain" description="Aminotransferase class V" evidence="16">
    <location>
        <begin position="47"/>
        <end position="333"/>
    </location>
</feature>
<evidence type="ECO:0000256" key="12">
    <source>
        <dbReference type="ARBA" id="ARBA00023299"/>
    </source>
</evidence>
<evidence type="ECO:0000256" key="1">
    <source>
        <dbReference type="ARBA" id="ARBA00001933"/>
    </source>
</evidence>
<dbReference type="Gene3D" id="3.90.1150.10">
    <property type="entry name" value="Aspartate Aminotransferase, domain 1"/>
    <property type="match status" value="1"/>
</dbReference>
<keyword evidence="18" id="KW-1185">Reference proteome</keyword>